<gene>
    <name evidence="3" type="ORF">LCGC14_0780240</name>
</gene>
<dbReference type="Pfam" id="PF18421">
    <property type="entry name" value="Peptidase_M23_N"/>
    <property type="match status" value="1"/>
</dbReference>
<dbReference type="CDD" id="cd12797">
    <property type="entry name" value="M23_peptidase"/>
    <property type="match status" value="1"/>
</dbReference>
<reference evidence="3" key="1">
    <citation type="journal article" date="2015" name="Nature">
        <title>Complex archaea that bridge the gap between prokaryotes and eukaryotes.</title>
        <authorList>
            <person name="Spang A."/>
            <person name="Saw J.H."/>
            <person name="Jorgensen S.L."/>
            <person name="Zaremba-Niedzwiedzka K."/>
            <person name="Martijn J."/>
            <person name="Lind A.E."/>
            <person name="van Eijk R."/>
            <person name="Schleper C."/>
            <person name="Guy L."/>
            <person name="Ettema T.J."/>
        </authorList>
    </citation>
    <scope>NUCLEOTIDE SEQUENCE</scope>
</reference>
<feature type="domain" description="Peptidase family M23 N-terminal" evidence="2">
    <location>
        <begin position="27"/>
        <end position="98"/>
    </location>
</feature>
<dbReference type="SUPFAM" id="SSF51261">
    <property type="entry name" value="Duplicated hybrid motif"/>
    <property type="match status" value="1"/>
</dbReference>
<dbReference type="FunFam" id="2.70.70.10:FF:000019">
    <property type="entry name" value="M23 family peptidase"/>
    <property type="match status" value="1"/>
</dbReference>
<dbReference type="PANTHER" id="PTHR21666:SF285">
    <property type="entry name" value="M23 FAMILY METALLOPEPTIDASE"/>
    <property type="match status" value="1"/>
</dbReference>
<dbReference type="PANTHER" id="PTHR21666">
    <property type="entry name" value="PEPTIDASE-RELATED"/>
    <property type="match status" value="1"/>
</dbReference>
<comment type="caution">
    <text evidence="3">The sequence shown here is derived from an EMBL/GenBank/DDBJ whole genome shotgun (WGS) entry which is preliminary data.</text>
</comment>
<proteinExistence type="predicted"/>
<dbReference type="InterPro" id="IPR016047">
    <property type="entry name" value="M23ase_b-sheet_dom"/>
</dbReference>
<organism evidence="3">
    <name type="scientific">marine sediment metagenome</name>
    <dbReference type="NCBI Taxonomy" id="412755"/>
    <lineage>
        <taxon>unclassified sequences</taxon>
        <taxon>metagenomes</taxon>
        <taxon>ecological metagenomes</taxon>
    </lineage>
</organism>
<protein>
    <recommendedName>
        <fullName evidence="4">Peptidase M23 domain-containing protein</fullName>
    </recommendedName>
</protein>
<feature type="domain" description="M23ase beta-sheet core" evidence="1">
    <location>
        <begin position="171"/>
        <end position="265"/>
    </location>
</feature>
<evidence type="ECO:0008006" key="4">
    <source>
        <dbReference type="Google" id="ProtNLM"/>
    </source>
</evidence>
<dbReference type="Gene3D" id="2.60.40.1590">
    <property type="entry name" value="Peptidoglycan hydrolase domains"/>
    <property type="match status" value="1"/>
</dbReference>
<name>A0A0F9PVY2_9ZZZZ</name>
<dbReference type="InterPro" id="IPR040487">
    <property type="entry name" value="Peptidase_M23_N"/>
</dbReference>
<sequence length="280" mass="30397">MIKFICLAFSMLMTMSISAMTLPQQSAVPGGVVIVPVADGAAAKPFVQYNKRQVMVLKQDEQWLAVVGVPLSAKIGSQTLTVKSAGKTSKISFVIADKAYPTQYIEIKDDGKVNPNNYDMKRINGEKAAINGALEHWTEGDVALNFVWPIEGRVSGLFGRRRVFNGQPRNPHSGMDIAAPTGTEIHAPANGVVRNTGDYFFNGNTVFIDHGQGLVTMFCHMNTIDVKAGQIIKQGEIIGTVGMTGRVTGPHLHLGVSLNDTRVEPRLFFPERDAVTGDEK</sequence>
<dbReference type="Gene3D" id="2.70.70.10">
    <property type="entry name" value="Glucose Permease (Domain IIA)"/>
    <property type="match status" value="1"/>
</dbReference>
<dbReference type="AlphaFoldDB" id="A0A0F9PVY2"/>
<evidence type="ECO:0000259" key="2">
    <source>
        <dbReference type="Pfam" id="PF18421"/>
    </source>
</evidence>
<accession>A0A0F9PVY2</accession>
<evidence type="ECO:0000313" key="3">
    <source>
        <dbReference type="EMBL" id="KKN35770.1"/>
    </source>
</evidence>
<dbReference type="GO" id="GO:0004222">
    <property type="term" value="F:metalloendopeptidase activity"/>
    <property type="evidence" value="ECO:0007669"/>
    <property type="project" value="TreeGrafter"/>
</dbReference>
<dbReference type="InterPro" id="IPR011055">
    <property type="entry name" value="Dup_hybrid_motif"/>
</dbReference>
<dbReference type="EMBL" id="LAZR01002013">
    <property type="protein sequence ID" value="KKN35770.1"/>
    <property type="molecule type" value="Genomic_DNA"/>
</dbReference>
<dbReference type="InterPro" id="IPR050570">
    <property type="entry name" value="Cell_wall_metabolism_enzyme"/>
</dbReference>
<dbReference type="Pfam" id="PF01551">
    <property type="entry name" value="Peptidase_M23"/>
    <property type="match status" value="1"/>
</dbReference>
<evidence type="ECO:0000259" key="1">
    <source>
        <dbReference type="Pfam" id="PF01551"/>
    </source>
</evidence>